<comment type="domain">
    <text evidence="8">Comprises of two domains. The C-terminal domain contains the binding site for glutamine and catalyzes the hydrolysis of this substrate to glutamate and ammonia. The N-terminal domain is anticipated to bind ATP and cobyrinate and catalyzes the ultimate synthesis of the diamide product. The ammonia produced via the glutaminase domain is probably translocated to the adjacent domain via a molecular tunnel, where it reacts with an activated intermediate.</text>
</comment>
<keyword evidence="3 8" id="KW-0436">Ligase</keyword>
<dbReference type="CDD" id="cd03130">
    <property type="entry name" value="GATase1_CobB"/>
    <property type="match status" value="1"/>
</dbReference>
<dbReference type="GO" id="GO:0042242">
    <property type="term" value="F:cobyrinic acid a,c-diamide synthase activity"/>
    <property type="evidence" value="ECO:0007669"/>
    <property type="project" value="UniProtKB-UniRule"/>
</dbReference>
<accession>A0A3S1B1S6</accession>
<dbReference type="AlphaFoldDB" id="A0A3S1B1S6"/>
<dbReference type="PANTHER" id="PTHR43873">
    <property type="entry name" value="COBYRINATE A,C-DIAMIDE SYNTHASE"/>
    <property type="match status" value="1"/>
</dbReference>
<dbReference type="SUPFAM" id="SSF52540">
    <property type="entry name" value="P-loop containing nucleoside triphosphate hydrolases"/>
    <property type="match status" value="1"/>
</dbReference>
<evidence type="ECO:0000256" key="8">
    <source>
        <dbReference type="HAMAP-Rule" id="MF_00027"/>
    </source>
</evidence>
<comment type="miscellaneous">
    <text evidence="8">The a and c carboxylates of cobyrinate are activated for nucleophilic attack via formation of a phosphorylated intermediate by ATP. CbiA catalyzes first the amidation of the c-carboxylate, and then that of the a-carboxylate.</text>
</comment>
<evidence type="ECO:0000256" key="7">
    <source>
        <dbReference type="ARBA" id="ARBA00022962"/>
    </source>
</evidence>
<comment type="cofactor">
    <cofactor evidence="1 8">
        <name>Mg(2+)</name>
        <dbReference type="ChEBI" id="CHEBI:18420"/>
    </cofactor>
</comment>
<sequence length="431" mass="47442">MQPQFIIAAPHSGAGKTTVTLALLRALQRRGLKAQPFKCGPDYLDPKHHTLAAARPSINLDRYMMSDAHVRRLYAYYSEDADVSITEGVMGLFDGARKMEGSSASLAAFLKIPVILVVNARAMAYSAAALLYGYKNFFPEITIAGVIFNFVNTPSHYRILEEAAADAGIPALGYLPEQKHLHIPSRHLGLHISSETDYNHIIDAAADHLEKHIQLEQLLQLTSREKPPAPAADNTPAGPLRIAVAQDEAFNFIYRENINALSRLGTVTYFSPLTTRQLPPADLLYFPGGYPELHLEALAANTPLLTALRQYQGKILAECGGMMYLGNSITDESGQTYPMAGLLPVSTSMQQKKLSLGYRQVHINDVLLKGHEFHYSQYTASPGLTSPHIRVLNARHEPVSSPVFHTGNILASYLHFYFGEDVEGMGRVMGF</sequence>
<dbReference type="Proteomes" id="UP000281028">
    <property type="component" value="Unassembled WGS sequence"/>
</dbReference>
<dbReference type="InterPro" id="IPR011698">
    <property type="entry name" value="GATase_3"/>
</dbReference>
<dbReference type="HAMAP" id="MF_00027">
    <property type="entry name" value="CobB_CbiA"/>
    <property type="match status" value="1"/>
</dbReference>
<feature type="site" description="Increases nucleophilicity of active site Cys" evidence="8">
    <location>
        <position position="415"/>
    </location>
</feature>
<evidence type="ECO:0000256" key="1">
    <source>
        <dbReference type="ARBA" id="ARBA00001946"/>
    </source>
</evidence>
<evidence type="ECO:0000256" key="4">
    <source>
        <dbReference type="ARBA" id="ARBA00022741"/>
    </source>
</evidence>
<protein>
    <recommendedName>
        <fullName evidence="8">Cobyrinate a,c-diamide synthase</fullName>
        <ecNumber evidence="8">6.3.5.11</ecNumber>
    </recommendedName>
    <alternativeName>
        <fullName evidence="8">Cobyrinic acid a,c-diamide synthetase</fullName>
    </alternativeName>
</protein>
<keyword evidence="4 8" id="KW-0547">Nucleotide-binding</keyword>
<comment type="function">
    <text evidence="8">Catalyzes the ATP-dependent amidation of the two carboxylate groups at positions a and c of cobyrinate, using either L-glutamine or ammonia as the nitrogen source.</text>
</comment>
<dbReference type="PANTHER" id="PTHR43873:SF1">
    <property type="entry name" value="COBYRINATE A,C-DIAMIDE SYNTHASE"/>
    <property type="match status" value="1"/>
</dbReference>
<dbReference type="InterPro" id="IPR029062">
    <property type="entry name" value="Class_I_gatase-like"/>
</dbReference>
<dbReference type="OrthoDB" id="9764035at2"/>
<dbReference type="SUPFAM" id="SSF52317">
    <property type="entry name" value="Class I glutamine amidotransferase-like"/>
    <property type="match status" value="1"/>
</dbReference>
<keyword evidence="5 8" id="KW-0067">ATP-binding</keyword>
<keyword evidence="6 8" id="KW-0460">Magnesium</keyword>
<dbReference type="EMBL" id="RIAR02000001">
    <property type="protein sequence ID" value="NSL87107.1"/>
    <property type="molecule type" value="Genomic_DNA"/>
</dbReference>
<reference evidence="9" key="1">
    <citation type="submission" date="2020-05" db="EMBL/GenBank/DDBJ databases">
        <title>Chitinophaga laudate sp. nov., isolated from a tropical peat swamp.</title>
        <authorList>
            <person name="Goh C.B.S."/>
            <person name="Lee M.S."/>
            <person name="Parimannan S."/>
            <person name="Pasbakhsh P."/>
            <person name="Yule C.M."/>
            <person name="Rajandas H."/>
            <person name="Loke S."/>
            <person name="Croft L."/>
            <person name="Tan J.B.L."/>
        </authorList>
    </citation>
    <scope>NUCLEOTIDE SEQUENCE</scope>
    <source>
        <strain evidence="9">Mgbs1</strain>
    </source>
</reference>
<evidence type="ECO:0000256" key="2">
    <source>
        <dbReference type="ARBA" id="ARBA00022573"/>
    </source>
</evidence>
<evidence type="ECO:0000313" key="9">
    <source>
        <dbReference type="EMBL" id="NSL87107.1"/>
    </source>
</evidence>
<dbReference type="Pfam" id="PF07685">
    <property type="entry name" value="GATase_3"/>
    <property type="match status" value="1"/>
</dbReference>
<dbReference type="InterPro" id="IPR027417">
    <property type="entry name" value="P-loop_NTPase"/>
</dbReference>
<proteinExistence type="inferred from homology"/>
<dbReference type="NCBIfam" id="TIGR00379">
    <property type="entry name" value="cobB"/>
    <property type="match status" value="1"/>
</dbReference>
<dbReference type="GO" id="GO:0009236">
    <property type="term" value="P:cobalamin biosynthetic process"/>
    <property type="evidence" value="ECO:0007669"/>
    <property type="project" value="UniProtKB-UniRule"/>
</dbReference>
<organism evidence="9 10">
    <name type="scientific">Chitinophaga solisilvae</name>
    <dbReference type="NCBI Taxonomy" id="1233460"/>
    <lineage>
        <taxon>Bacteria</taxon>
        <taxon>Pseudomonadati</taxon>
        <taxon>Bacteroidota</taxon>
        <taxon>Chitinophagia</taxon>
        <taxon>Chitinophagales</taxon>
        <taxon>Chitinophagaceae</taxon>
        <taxon>Chitinophaga</taxon>
    </lineage>
</organism>
<dbReference type="Gene3D" id="3.40.50.880">
    <property type="match status" value="1"/>
</dbReference>
<dbReference type="InterPro" id="IPR004484">
    <property type="entry name" value="CbiA/CobB_synth"/>
</dbReference>
<gene>
    <name evidence="8" type="primary">cbiA</name>
    <name evidence="9" type="ORF">ECE50_009715</name>
</gene>
<evidence type="ECO:0000256" key="5">
    <source>
        <dbReference type="ARBA" id="ARBA00022840"/>
    </source>
</evidence>
<dbReference type="InterPro" id="IPR002586">
    <property type="entry name" value="CobQ/CobB/MinD/ParA_Nub-bd_dom"/>
</dbReference>
<comment type="caution">
    <text evidence="9">The sequence shown here is derived from an EMBL/GenBank/DDBJ whole genome shotgun (WGS) entry which is preliminary data.</text>
</comment>
<feature type="active site" description="Nucleophile" evidence="8">
    <location>
        <position position="319"/>
    </location>
</feature>
<dbReference type="EC" id="6.3.5.11" evidence="8"/>
<dbReference type="NCBIfam" id="NF002204">
    <property type="entry name" value="PRK01077.1"/>
    <property type="match status" value="1"/>
</dbReference>
<evidence type="ECO:0000313" key="10">
    <source>
        <dbReference type="Proteomes" id="UP000281028"/>
    </source>
</evidence>
<comment type="similarity">
    <text evidence="8">Belongs to the CobB/CbiA family.</text>
</comment>
<dbReference type="PROSITE" id="PS51274">
    <property type="entry name" value="GATASE_COBBQ"/>
    <property type="match status" value="1"/>
</dbReference>
<evidence type="ECO:0000256" key="6">
    <source>
        <dbReference type="ARBA" id="ARBA00022842"/>
    </source>
</evidence>
<keyword evidence="10" id="KW-1185">Reference proteome</keyword>
<keyword evidence="7 8" id="KW-0315">Glutamine amidotransferase</keyword>
<dbReference type="Gene3D" id="3.40.50.300">
    <property type="entry name" value="P-loop containing nucleotide triphosphate hydrolases"/>
    <property type="match status" value="2"/>
</dbReference>
<keyword evidence="2 8" id="KW-0169">Cobalamin biosynthesis</keyword>
<dbReference type="CDD" id="cd05388">
    <property type="entry name" value="CobB_N"/>
    <property type="match status" value="1"/>
</dbReference>
<evidence type="ECO:0000256" key="3">
    <source>
        <dbReference type="ARBA" id="ARBA00022598"/>
    </source>
</evidence>
<comment type="catalytic activity">
    <reaction evidence="8">
        <text>cob(II)yrinate + 2 L-glutamine + 2 ATP + 2 H2O = cob(II)yrinate a,c diamide + 2 L-glutamate + 2 ADP + 2 phosphate + 2 H(+)</text>
        <dbReference type="Rhea" id="RHEA:26289"/>
        <dbReference type="ChEBI" id="CHEBI:15377"/>
        <dbReference type="ChEBI" id="CHEBI:15378"/>
        <dbReference type="ChEBI" id="CHEBI:29985"/>
        <dbReference type="ChEBI" id="CHEBI:30616"/>
        <dbReference type="ChEBI" id="CHEBI:43474"/>
        <dbReference type="ChEBI" id="CHEBI:58359"/>
        <dbReference type="ChEBI" id="CHEBI:58537"/>
        <dbReference type="ChEBI" id="CHEBI:58894"/>
        <dbReference type="ChEBI" id="CHEBI:456216"/>
        <dbReference type="EC" id="6.3.5.11"/>
    </reaction>
</comment>
<dbReference type="GO" id="GO:0005524">
    <property type="term" value="F:ATP binding"/>
    <property type="evidence" value="ECO:0007669"/>
    <property type="project" value="UniProtKB-UniRule"/>
</dbReference>
<name>A0A3S1B1S6_9BACT</name>
<dbReference type="Pfam" id="PF01656">
    <property type="entry name" value="CbiA"/>
    <property type="match status" value="1"/>
</dbReference>
<comment type="pathway">
    <text evidence="8">Cofactor biosynthesis; adenosylcobalamin biosynthesis; cob(II)yrinate a,c-diamide from sirohydrochlorin (anaerobic route): step 10/10.</text>
</comment>